<dbReference type="PANTHER" id="PTHR40590">
    <property type="entry name" value="CYTOPLASMIC PROTEIN-RELATED"/>
    <property type="match status" value="1"/>
</dbReference>
<dbReference type="InterPro" id="IPR002816">
    <property type="entry name" value="TraB/PrgY/GumN_fam"/>
</dbReference>
<organism evidence="2 3">
    <name type="scientific">Paracoccus maritimus</name>
    <dbReference type="NCBI Taxonomy" id="2933292"/>
    <lineage>
        <taxon>Bacteria</taxon>
        <taxon>Pseudomonadati</taxon>
        <taxon>Pseudomonadota</taxon>
        <taxon>Alphaproteobacteria</taxon>
        <taxon>Rhodobacterales</taxon>
        <taxon>Paracoccaceae</taxon>
        <taxon>Paracoccus</taxon>
    </lineage>
</organism>
<feature type="chain" id="PRO_5045092110" evidence="1">
    <location>
        <begin position="21"/>
        <end position="337"/>
    </location>
</feature>
<dbReference type="PANTHER" id="PTHR40590:SF1">
    <property type="entry name" value="CYTOPLASMIC PROTEIN"/>
    <property type="match status" value="1"/>
</dbReference>
<keyword evidence="3" id="KW-1185">Reference proteome</keyword>
<comment type="caution">
    <text evidence="2">The sequence shown here is derived from an EMBL/GenBank/DDBJ whole genome shotgun (WGS) entry which is preliminary data.</text>
</comment>
<dbReference type="Proteomes" id="UP001320702">
    <property type="component" value="Unassembled WGS sequence"/>
</dbReference>
<name>A0ABT2K718_9RHOB</name>
<proteinExistence type="predicted"/>
<accession>A0ABT2K718</accession>
<dbReference type="Pfam" id="PF01963">
    <property type="entry name" value="TraB_PrgY_gumN"/>
    <property type="match status" value="1"/>
</dbReference>
<evidence type="ECO:0000313" key="2">
    <source>
        <dbReference type="EMBL" id="MCT4332328.1"/>
    </source>
</evidence>
<protein>
    <submittedName>
        <fullName evidence="2">TraB/GumN family protein</fullName>
    </submittedName>
</protein>
<evidence type="ECO:0000256" key="1">
    <source>
        <dbReference type="SAM" id="SignalP"/>
    </source>
</evidence>
<feature type="signal peptide" evidence="1">
    <location>
        <begin position="1"/>
        <end position="20"/>
    </location>
</feature>
<sequence length="337" mass="36873">MKHLATALAIWMGFAGNGAAATCEGRNLIEAMPSDRRALIQQAVDGVPYHQGLLWRATRGDAQMTIVGTYHFGDPRHQAMLERLDAPLRDAAMVFVEAGPEEERKLTEALVADPDLMVNADGPTLPERLTQPEWDTLSQAMVERGTPAVVTAKLRPWYVAMMLGVSPCMMKGMAEGGTAGLDHLLVDRAEALDLPVRALEPWDTVFTLFDDMSPAQEIDMIRAALPAASYADDYAVTLTDAYFAGDVWQIWEFGRIDAYANSGLSRAAVDEQMQLAKTQLMDDRNRAWIAPLSRAADEAALQGHGIVAGFGALHLPGEQGVLRLLEKDGWTIERLDD</sequence>
<reference evidence="2 3" key="1">
    <citation type="submission" date="2022-04" db="EMBL/GenBank/DDBJ databases">
        <title>Paracoccus sp. YLB-12 draft genome sequence.</title>
        <authorList>
            <person name="Yu L."/>
        </authorList>
    </citation>
    <scope>NUCLEOTIDE SEQUENCE [LARGE SCALE GENOMIC DNA]</scope>
    <source>
        <strain evidence="2 3">YLB-12</strain>
    </source>
</reference>
<dbReference type="RefSeq" id="WP_260276218.1">
    <property type="nucleotide sequence ID" value="NZ_JANAVZ010000002.1"/>
</dbReference>
<keyword evidence="1" id="KW-0732">Signal</keyword>
<dbReference type="CDD" id="cd14789">
    <property type="entry name" value="Tiki"/>
    <property type="match status" value="1"/>
</dbReference>
<dbReference type="EMBL" id="JANAVZ010000002">
    <property type="protein sequence ID" value="MCT4332328.1"/>
    <property type="molecule type" value="Genomic_DNA"/>
</dbReference>
<evidence type="ECO:0000313" key="3">
    <source>
        <dbReference type="Proteomes" id="UP001320702"/>
    </source>
</evidence>
<gene>
    <name evidence="2" type="ORF">MU516_05525</name>
</gene>
<dbReference type="InterPro" id="IPR047111">
    <property type="entry name" value="YbaP-like"/>
</dbReference>